<protein>
    <submittedName>
        <fullName evidence="2">Serine/threonine protein phosphatase</fullName>
    </submittedName>
</protein>
<dbReference type="CDD" id="cd00144">
    <property type="entry name" value="MPP_PPP_family"/>
    <property type="match status" value="1"/>
</dbReference>
<feature type="domain" description="Calcineurin-like phosphoesterase" evidence="1">
    <location>
        <begin position="4"/>
        <end position="184"/>
    </location>
</feature>
<evidence type="ECO:0000313" key="3">
    <source>
        <dbReference type="Proteomes" id="UP000324974"/>
    </source>
</evidence>
<gene>
    <name evidence="2" type="ORF">PX52LOC_02935</name>
</gene>
<dbReference type="InterPro" id="IPR050126">
    <property type="entry name" value="Ap4A_hydrolase"/>
</dbReference>
<dbReference type="SUPFAM" id="SSF56300">
    <property type="entry name" value="Metallo-dependent phosphatases"/>
    <property type="match status" value="1"/>
</dbReference>
<dbReference type="AlphaFoldDB" id="A0A5C1ACW7"/>
<dbReference type="InterPro" id="IPR029052">
    <property type="entry name" value="Metallo-depent_PP-like"/>
</dbReference>
<dbReference type="KEGG" id="lrs:PX52LOC_02935"/>
<dbReference type="PANTHER" id="PTHR42850:SF4">
    <property type="entry name" value="ZINC-DEPENDENT ENDOPOLYPHOSPHATASE"/>
    <property type="match status" value="1"/>
</dbReference>
<dbReference type="Proteomes" id="UP000324974">
    <property type="component" value="Chromosome"/>
</dbReference>
<keyword evidence="3" id="KW-1185">Reference proteome</keyword>
<sequence>MAYRTIAIGDIHGCLSALDALLDALQPDREDTLIFLGDYIDRGPYSRGVLDRILSLRDSCQLIPLLGNHEESLLDALRDSGNLRKWLALGGTDTLRSYGWAAGGPRRALTDWFPKRHLQFLSDCRPYHETLTHLFLHAGYVPELPMADQPALALRWRVTQADTTLPHYSGKVAIVGHTPQRSGAILDLGHLVCIDTNCVRGGWLTALDTVSGHVWQTNNSGMLRTDCRSF</sequence>
<dbReference type="InterPro" id="IPR004843">
    <property type="entry name" value="Calcineurin-like_PHP"/>
</dbReference>
<name>A0A5C1ACW7_9BACT</name>
<dbReference type="GO" id="GO:0005737">
    <property type="term" value="C:cytoplasm"/>
    <property type="evidence" value="ECO:0007669"/>
    <property type="project" value="TreeGrafter"/>
</dbReference>
<dbReference type="RefSeq" id="WP_246173725.1">
    <property type="nucleotide sequence ID" value="NZ_CP042425.1"/>
</dbReference>
<reference evidence="3" key="1">
    <citation type="submission" date="2019-08" db="EMBL/GenBank/DDBJ databases">
        <title>Limnoglobus roseus gen. nov., sp. nov., a novel freshwater planctomycete with a giant genome from the family Gemmataceae.</title>
        <authorList>
            <person name="Kulichevskaya I.S."/>
            <person name="Naumoff D.G."/>
            <person name="Miroshnikov K."/>
            <person name="Ivanova A."/>
            <person name="Philippov D.A."/>
            <person name="Hakobyan A."/>
            <person name="Rijpstra I.C."/>
            <person name="Sinninghe Damste J.S."/>
            <person name="Liesack W."/>
            <person name="Dedysh S.N."/>
        </authorList>
    </citation>
    <scope>NUCLEOTIDE SEQUENCE [LARGE SCALE GENOMIC DNA]</scope>
    <source>
        <strain evidence="3">PX52</strain>
    </source>
</reference>
<dbReference type="PANTHER" id="PTHR42850">
    <property type="entry name" value="METALLOPHOSPHOESTERASE"/>
    <property type="match status" value="1"/>
</dbReference>
<dbReference type="Pfam" id="PF00149">
    <property type="entry name" value="Metallophos"/>
    <property type="match status" value="1"/>
</dbReference>
<dbReference type="GO" id="GO:0008803">
    <property type="term" value="F:bis(5'-nucleosyl)-tetraphosphatase (symmetrical) activity"/>
    <property type="evidence" value="ECO:0007669"/>
    <property type="project" value="TreeGrafter"/>
</dbReference>
<evidence type="ECO:0000313" key="2">
    <source>
        <dbReference type="EMBL" id="QEL15997.1"/>
    </source>
</evidence>
<accession>A0A5C1ACW7</accession>
<proteinExistence type="predicted"/>
<organism evidence="2 3">
    <name type="scientific">Limnoglobus roseus</name>
    <dbReference type="NCBI Taxonomy" id="2598579"/>
    <lineage>
        <taxon>Bacteria</taxon>
        <taxon>Pseudomonadati</taxon>
        <taxon>Planctomycetota</taxon>
        <taxon>Planctomycetia</taxon>
        <taxon>Gemmatales</taxon>
        <taxon>Gemmataceae</taxon>
        <taxon>Limnoglobus</taxon>
    </lineage>
</organism>
<dbReference type="Gene3D" id="3.60.21.10">
    <property type="match status" value="1"/>
</dbReference>
<dbReference type="EMBL" id="CP042425">
    <property type="protein sequence ID" value="QEL15997.1"/>
    <property type="molecule type" value="Genomic_DNA"/>
</dbReference>
<dbReference type="GO" id="GO:0110154">
    <property type="term" value="P:RNA decapping"/>
    <property type="evidence" value="ECO:0007669"/>
    <property type="project" value="TreeGrafter"/>
</dbReference>
<dbReference type="GO" id="GO:0016791">
    <property type="term" value="F:phosphatase activity"/>
    <property type="evidence" value="ECO:0007669"/>
    <property type="project" value="TreeGrafter"/>
</dbReference>
<evidence type="ECO:0000259" key="1">
    <source>
        <dbReference type="Pfam" id="PF00149"/>
    </source>
</evidence>